<evidence type="ECO:0000256" key="15">
    <source>
        <dbReference type="ARBA" id="ARBA00031306"/>
    </source>
</evidence>
<protein>
    <recommendedName>
        <fullName evidence="3 18">FAD:protein FMN transferase</fullName>
        <ecNumber evidence="2 18">2.7.1.180</ecNumber>
    </recommendedName>
    <alternativeName>
        <fullName evidence="15 18">Flavin transferase</fullName>
    </alternativeName>
</protein>
<dbReference type="PANTHER" id="PTHR30040">
    <property type="entry name" value="THIAMINE BIOSYNTHESIS LIPOPROTEIN APBE"/>
    <property type="match status" value="1"/>
</dbReference>
<keyword evidence="5" id="KW-0997">Cell inner membrane</keyword>
<keyword evidence="4" id="KW-1003">Cell membrane</keyword>
<evidence type="ECO:0000256" key="6">
    <source>
        <dbReference type="ARBA" id="ARBA00022630"/>
    </source>
</evidence>
<keyword evidence="10 18" id="KW-0274">FAD</keyword>
<evidence type="ECO:0000256" key="3">
    <source>
        <dbReference type="ARBA" id="ARBA00016337"/>
    </source>
</evidence>
<dbReference type="SUPFAM" id="SSF143631">
    <property type="entry name" value="ApbE-like"/>
    <property type="match status" value="1"/>
</dbReference>
<evidence type="ECO:0000256" key="12">
    <source>
        <dbReference type="ARBA" id="ARBA00023136"/>
    </source>
</evidence>
<evidence type="ECO:0000256" key="9">
    <source>
        <dbReference type="ARBA" id="ARBA00022729"/>
    </source>
</evidence>
<comment type="cofactor">
    <cofactor evidence="19">
        <name>Mg(2+)</name>
        <dbReference type="ChEBI" id="CHEBI:18420"/>
    </cofactor>
    <cofactor evidence="19">
        <name>Mn(2+)</name>
        <dbReference type="ChEBI" id="CHEBI:29035"/>
    </cofactor>
    <text evidence="19">Magnesium. Can also use manganese.</text>
</comment>
<evidence type="ECO:0000256" key="16">
    <source>
        <dbReference type="ARBA" id="ARBA00048540"/>
    </source>
</evidence>
<comment type="subcellular location">
    <subcellularLocation>
        <location evidence="17">Cell inner membrane</location>
        <topology evidence="17">Lipid-anchor</topology>
        <orientation evidence="17">Periplasmic side</orientation>
    </subcellularLocation>
</comment>
<evidence type="ECO:0000256" key="13">
    <source>
        <dbReference type="ARBA" id="ARBA00023139"/>
    </source>
</evidence>
<name>A0A520S0B1_9GAMM</name>
<reference evidence="20 21" key="1">
    <citation type="submission" date="2019-02" db="EMBL/GenBank/DDBJ databases">
        <title>Prokaryotic population dynamics and viral predation in marine succession experiment using metagenomics: the confinement effect.</title>
        <authorList>
            <person name="Haro-Moreno J.M."/>
            <person name="Rodriguez-Valera F."/>
            <person name="Lopez-Perez M."/>
        </authorList>
    </citation>
    <scope>NUCLEOTIDE SEQUENCE [LARGE SCALE GENOMIC DNA]</scope>
    <source>
        <strain evidence="20">MED-G157</strain>
    </source>
</reference>
<keyword evidence="9" id="KW-0732">Signal</keyword>
<keyword evidence="14" id="KW-0449">Lipoprotein</keyword>
<dbReference type="GO" id="GO:0016740">
    <property type="term" value="F:transferase activity"/>
    <property type="evidence" value="ECO:0007669"/>
    <property type="project" value="UniProtKB-UniRule"/>
</dbReference>
<evidence type="ECO:0000313" key="20">
    <source>
        <dbReference type="EMBL" id="RZO75903.1"/>
    </source>
</evidence>
<keyword evidence="12" id="KW-0472">Membrane</keyword>
<keyword evidence="8 18" id="KW-0479">Metal-binding</keyword>
<dbReference type="InterPro" id="IPR024932">
    <property type="entry name" value="ApbE"/>
</dbReference>
<evidence type="ECO:0000256" key="14">
    <source>
        <dbReference type="ARBA" id="ARBA00023288"/>
    </source>
</evidence>
<dbReference type="EC" id="2.7.1.180" evidence="2 18"/>
<dbReference type="PIRSF" id="PIRSF006268">
    <property type="entry name" value="ApbE"/>
    <property type="match status" value="1"/>
</dbReference>
<feature type="binding site" evidence="19">
    <location>
        <position position="169"/>
    </location>
    <ligand>
        <name>Mg(2+)</name>
        <dbReference type="ChEBI" id="CHEBI:18420"/>
    </ligand>
</feature>
<comment type="caution">
    <text evidence="20">The sequence shown here is derived from an EMBL/GenBank/DDBJ whole genome shotgun (WGS) entry which is preliminary data.</text>
</comment>
<proteinExistence type="inferred from homology"/>
<organism evidence="20 21">
    <name type="scientific">OM182 bacterium</name>
    <dbReference type="NCBI Taxonomy" id="2510334"/>
    <lineage>
        <taxon>Bacteria</taxon>
        <taxon>Pseudomonadati</taxon>
        <taxon>Pseudomonadota</taxon>
        <taxon>Gammaproteobacteria</taxon>
        <taxon>OMG group</taxon>
        <taxon>OM182 clade</taxon>
    </lineage>
</organism>
<evidence type="ECO:0000256" key="2">
    <source>
        <dbReference type="ARBA" id="ARBA00011955"/>
    </source>
</evidence>
<evidence type="ECO:0000256" key="8">
    <source>
        <dbReference type="ARBA" id="ARBA00022723"/>
    </source>
</evidence>
<evidence type="ECO:0000256" key="7">
    <source>
        <dbReference type="ARBA" id="ARBA00022679"/>
    </source>
</evidence>
<dbReference type="FunFam" id="3.10.520.10:FF:000001">
    <property type="entry name" value="FAD:protein FMN transferase"/>
    <property type="match status" value="1"/>
</dbReference>
<dbReference type="InterPro" id="IPR003374">
    <property type="entry name" value="ApbE-like_sf"/>
</dbReference>
<dbReference type="Gene3D" id="3.10.520.10">
    <property type="entry name" value="ApbE-like domains"/>
    <property type="match status" value="1"/>
</dbReference>
<keyword evidence="6 18" id="KW-0285">Flavoprotein</keyword>
<accession>A0A520S0B1</accession>
<evidence type="ECO:0000256" key="5">
    <source>
        <dbReference type="ARBA" id="ARBA00022519"/>
    </source>
</evidence>
<dbReference type="Proteomes" id="UP000316199">
    <property type="component" value="Unassembled WGS sequence"/>
</dbReference>
<sequence>MNNLFYRYARFLIVFFLIGCNSGSVQLLNGQTMGTTYTVKIITNNDLESLHEKIKFELKRINTIMSTYIKSSELSLLNKSPVGNSIQISEDLTELLSLSHDIYKLTDGAFDVTVGPLVNLWGFGPEGDARDIPTPKEIAQQMQRIGFNQLQLEGQTAYRMDDIYIDLSGIAKGFAVDRVAALIKEHSYADYLVEIGGELKVGGNNGEGKPWSIAIEKPEVLQRSIFRTLPLNNLGIATSGDYRNYREINGQRYSHLIDPRTGMPITHQLVSVTVLNPSTAFADGLATGLSVLNYKEAMKIAVEQKYAVLFIIKVDSGFSEQRSPELEKYLADLKKK</sequence>
<evidence type="ECO:0000256" key="18">
    <source>
        <dbReference type="PIRNR" id="PIRNR006268"/>
    </source>
</evidence>
<dbReference type="Pfam" id="PF02424">
    <property type="entry name" value="ApbE"/>
    <property type="match status" value="1"/>
</dbReference>
<keyword evidence="13" id="KW-0564">Palmitate</keyword>
<feature type="binding site" evidence="19">
    <location>
        <position position="287"/>
    </location>
    <ligand>
        <name>Mg(2+)</name>
        <dbReference type="ChEBI" id="CHEBI:18420"/>
    </ligand>
</feature>
<dbReference type="PANTHER" id="PTHR30040:SF2">
    <property type="entry name" value="FAD:PROTEIN FMN TRANSFERASE"/>
    <property type="match status" value="1"/>
</dbReference>
<dbReference type="AlphaFoldDB" id="A0A520S0B1"/>
<evidence type="ECO:0000256" key="19">
    <source>
        <dbReference type="PIRSR" id="PIRSR006268-2"/>
    </source>
</evidence>
<evidence type="ECO:0000256" key="17">
    <source>
        <dbReference type="ARBA" id="ARBA00060485"/>
    </source>
</evidence>
<evidence type="ECO:0000256" key="10">
    <source>
        <dbReference type="ARBA" id="ARBA00022827"/>
    </source>
</evidence>
<dbReference type="GO" id="GO:0005886">
    <property type="term" value="C:plasma membrane"/>
    <property type="evidence" value="ECO:0007669"/>
    <property type="project" value="UniProtKB-SubCell"/>
</dbReference>
<comment type="similarity">
    <text evidence="1 18">Belongs to the ApbE family.</text>
</comment>
<evidence type="ECO:0000256" key="11">
    <source>
        <dbReference type="ARBA" id="ARBA00022842"/>
    </source>
</evidence>
<dbReference type="GO" id="GO:0046872">
    <property type="term" value="F:metal ion binding"/>
    <property type="evidence" value="ECO:0007669"/>
    <property type="project" value="UniProtKB-UniRule"/>
</dbReference>
<feature type="binding site" evidence="19">
    <location>
        <position position="283"/>
    </location>
    <ligand>
        <name>Mg(2+)</name>
        <dbReference type="ChEBI" id="CHEBI:18420"/>
    </ligand>
</feature>
<keyword evidence="7 18" id="KW-0808">Transferase</keyword>
<dbReference type="EMBL" id="SHAG01000022">
    <property type="protein sequence ID" value="RZO75903.1"/>
    <property type="molecule type" value="Genomic_DNA"/>
</dbReference>
<keyword evidence="11 18" id="KW-0460">Magnesium</keyword>
<evidence type="ECO:0000313" key="21">
    <source>
        <dbReference type="Proteomes" id="UP000316199"/>
    </source>
</evidence>
<evidence type="ECO:0000256" key="1">
    <source>
        <dbReference type="ARBA" id="ARBA00008282"/>
    </source>
</evidence>
<gene>
    <name evidence="20" type="ORF">EVA68_05860</name>
</gene>
<comment type="catalytic activity">
    <reaction evidence="16 18">
        <text>L-threonyl-[protein] + FAD = FMN-L-threonyl-[protein] + AMP + H(+)</text>
        <dbReference type="Rhea" id="RHEA:36847"/>
        <dbReference type="Rhea" id="RHEA-COMP:11060"/>
        <dbReference type="Rhea" id="RHEA-COMP:11061"/>
        <dbReference type="ChEBI" id="CHEBI:15378"/>
        <dbReference type="ChEBI" id="CHEBI:30013"/>
        <dbReference type="ChEBI" id="CHEBI:57692"/>
        <dbReference type="ChEBI" id="CHEBI:74257"/>
        <dbReference type="ChEBI" id="CHEBI:456215"/>
        <dbReference type="EC" id="2.7.1.180"/>
    </reaction>
</comment>
<evidence type="ECO:0000256" key="4">
    <source>
        <dbReference type="ARBA" id="ARBA00022475"/>
    </source>
</evidence>